<dbReference type="KEGG" id="tpal:117652417"/>
<name>A0A6P9A5G8_THRPL</name>
<feature type="region of interest" description="Disordered" evidence="1">
    <location>
        <begin position="192"/>
        <end position="215"/>
    </location>
</feature>
<accession>A0A6P9A5G8</accession>
<evidence type="ECO:0000313" key="2">
    <source>
        <dbReference type="Proteomes" id="UP000515158"/>
    </source>
</evidence>
<dbReference type="AlphaFoldDB" id="A0A6P9A5G8"/>
<dbReference type="InParanoid" id="A0A6P9A5G8"/>
<dbReference type="RefSeq" id="XP_034253203.1">
    <property type="nucleotide sequence ID" value="XM_034397312.1"/>
</dbReference>
<dbReference type="GeneID" id="117652417"/>
<evidence type="ECO:0000313" key="3">
    <source>
        <dbReference type="RefSeq" id="XP_034253203.1"/>
    </source>
</evidence>
<proteinExistence type="predicted"/>
<keyword evidence="2" id="KW-1185">Reference proteome</keyword>
<evidence type="ECO:0000256" key="1">
    <source>
        <dbReference type="SAM" id="MobiDB-lite"/>
    </source>
</evidence>
<dbReference type="Proteomes" id="UP000515158">
    <property type="component" value="Unplaced"/>
</dbReference>
<feature type="compositionally biased region" description="Basic and acidic residues" evidence="1">
    <location>
        <begin position="192"/>
        <end position="207"/>
    </location>
</feature>
<sequence length="215" mass="24081">MRPAPSGSAISERQGRRQHALYRKFYQEACQKLQAESFLARQRAEAHTDYETTYGEIHGLPGFEPSLERQLREGAALSALQPVCDVSASEPALSLWYCRQRSGTAARTSMPLSRVSPAHCATRPFRRTAAFTTPTHLGLHESPVEQPRPPPRLSLVDRLDVQGWRRDGWGAAGPVTPRYPLADVLPEVFDGRRPWCDRREDPVRVPDDGNPDDSV</sequence>
<reference evidence="3" key="1">
    <citation type="submission" date="2025-08" db="UniProtKB">
        <authorList>
            <consortium name="RefSeq"/>
        </authorList>
    </citation>
    <scope>IDENTIFICATION</scope>
    <source>
        <tissue evidence="3">Total insect</tissue>
    </source>
</reference>
<dbReference type="OrthoDB" id="10511057at2759"/>
<organism evidence="3">
    <name type="scientific">Thrips palmi</name>
    <name type="common">Melon thrips</name>
    <dbReference type="NCBI Taxonomy" id="161013"/>
    <lineage>
        <taxon>Eukaryota</taxon>
        <taxon>Metazoa</taxon>
        <taxon>Ecdysozoa</taxon>
        <taxon>Arthropoda</taxon>
        <taxon>Hexapoda</taxon>
        <taxon>Insecta</taxon>
        <taxon>Pterygota</taxon>
        <taxon>Neoptera</taxon>
        <taxon>Paraneoptera</taxon>
        <taxon>Thysanoptera</taxon>
        <taxon>Terebrantia</taxon>
        <taxon>Thripoidea</taxon>
        <taxon>Thripidae</taxon>
        <taxon>Thrips</taxon>
    </lineage>
</organism>
<gene>
    <name evidence="3" type="primary">LOC117652417</name>
</gene>
<protein>
    <submittedName>
        <fullName evidence="3">Uncharacterized protein LOC117652417</fullName>
    </submittedName>
</protein>